<proteinExistence type="predicted"/>
<dbReference type="RefSeq" id="WP_216151358.1">
    <property type="nucleotide sequence ID" value="NZ_JAHLDV010000069.1"/>
</dbReference>
<dbReference type="Proteomes" id="UP000776252">
    <property type="component" value="Unassembled WGS sequence"/>
</dbReference>
<protein>
    <submittedName>
        <fullName evidence="1">Nucleic acid-binding protein</fullName>
    </submittedName>
</protein>
<sequence length="64" mass="7231">MKKICNQCQTEMIEDFKVESYGGITISKKGKFFLNATYGKPHAAVCPNCGCVIFYIDNYKDVVK</sequence>
<comment type="caution">
    <text evidence="1">The sequence shown here is derived from an EMBL/GenBank/DDBJ whole genome shotgun (WGS) entry which is preliminary data.</text>
</comment>
<evidence type="ECO:0000313" key="2">
    <source>
        <dbReference type="Proteomes" id="UP000776252"/>
    </source>
</evidence>
<reference evidence="1 2" key="1">
    <citation type="submission" date="2021-06" db="EMBL/GenBank/DDBJ databases">
        <title>Clostridia strains as spoilage organisms.</title>
        <authorList>
            <person name="Wambui J."/>
            <person name="Stephan R."/>
            <person name="Stevens M.J.A."/>
        </authorList>
    </citation>
    <scope>NUCLEOTIDE SEQUENCE [LARGE SCALE GENOMIC DNA]</scope>
    <source>
        <strain evidence="1 2">DSM 14204</strain>
    </source>
</reference>
<gene>
    <name evidence="1" type="ORF">KPL37_17560</name>
</gene>
<accession>A0ABS6BY32</accession>
<keyword evidence="2" id="KW-1185">Reference proteome</keyword>
<organism evidence="1 2">
    <name type="scientific">Clostridium frigoris</name>
    <dbReference type="NCBI Taxonomy" id="205327"/>
    <lineage>
        <taxon>Bacteria</taxon>
        <taxon>Bacillati</taxon>
        <taxon>Bacillota</taxon>
        <taxon>Clostridia</taxon>
        <taxon>Eubacteriales</taxon>
        <taxon>Clostridiaceae</taxon>
        <taxon>Clostridium</taxon>
    </lineage>
</organism>
<dbReference type="EMBL" id="JAHLDV010000069">
    <property type="protein sequence ID" value="MBU3161517.1"/>
    <property type="molecule type" value="Genomic_DNA"/>
</dbReference>
<evidence type="ECO:0000313" key="1">
    <source>
        <dbReference type="EMBL" id="MBU3161517.1"/>
    </source>
</evidence>
<name>A0ABS6BY32_9CLOT</name>